<dbReference type="PROSITE" id="PS51440">
    <property type="entry name" value="TIM_2"/>
    <property type="match status" value="1"/>
</dbReference>
<comment type="subcellular location">
    <subcellularLocation>
        <location evidence="3">Cytoplasm</location>
    </subcellularLocation>
</comment>
<proteinExistence type="inferred from homology"/>
<dbReference type="InterPro" id="IPR013785">
    <property type="entry name" value="Aldolase_TIM"/>
</dbReference>
<evidence type="ECO:0000256" key="3">
    <source>
        <dbReference type="RuleBase" id="RU363013"/>
    </source>
</evidence>
<keyword evidence="3" id="KW-0312">Gluconeogenesis</keyword>
<evidence type="ECO:0000313" key="5">
    <source>
        <dbReference type="Proteomes" id="UP000740557"/>
    </source>
</evidence>
<comment type="caution">
    <text evidence="4">The sequence shown here is derived from an EMBL/GenBank/DDBJ whole genome shotgun (WGS) entry which is preliminary data.</text>
</comment>
<accession>A0A955ECU5</accession>
<dbReference type="AlphaFoldDB" id="A0A955ECU5"/>
<comment type="pathway">
    <text evidence="3">Carbohydrate biosynthesis; gluconeogenesis.</text>
</comment>
<evidence type="ECO:0000256" key="1">
    <source>
        <dbReference type="ARBA" id="ARBA00007422"/>
    </source>
</evidence>
<dbReference type="InterPro" id="IPR000652">
    <property type="entry name" value="Triosephosphate_isomerase"/>
</dbReference>
<comment type="pathway">
    <text evidence="3">Carbohydrate degradation; glycolysis; D-glyceraldehyde 3-phosphate from glycerone phosphate: step 1/1.</text>
</comment>
<gene>
    <name evidence="4" type="ORF">KC980_02570</name>
</gene>
<dbReference type="GO" id="GO:0006096">
    <property type="term" value="P:glycolytic process"/>
    <property type="evidence" value="ECO:0007669"/>
    <property type="project" value="UniProtKB-KW"/>
</dbReference>
<dbReference type="EMBL" id="JAGQNX010000073">
    <property type="protein sequence ID" value="MCA9308370.1"/>
    <property type="molecule type" value="Genomic_DNA"/>
</dbReference>
<dbReference type="PANTHER" id="PTHR21139">
    <property type="entry name" value="TRIOSEPHOSPHATE ISOMERASE"/>
    <property type="match status" value="1"/>
</dbReference>
<dbReference type="GO" id="GO:0004807">
    <property type="term" value="F:triose-phosphate isomerase activity"/>
    <property type="evidence" value="ECO:0007669"/>
    <property type="project" value="UniProtKB-EC"/>
</dbReference>
<comment type="similarity">
    <text evidence="1 3">Belongs to the triosephosphate isomerase family.</text>
</comment>
<comment type="catalytic activity">
    <reaction evidence="3">
        <text>D-glyceraldehyde 3-phosphate = dihydroxyacetone phosphate</text>
        <dbReference type="Rhea" id="RHEA:18585"/>
        <dbReference type="ChEBI" id="CHEBI:57642"/>
        <dbReference type="ChEBI" id="CHEBI:59776"/>
        <dbReference type="EC" id="5.3.1.1"/>
    </reaction>
</comment>
<dbReference type="GO" id="GO:0005829">
    <property type="term" value="C:cytosol"/>
    <property type="evidence" value="ECO:0007669"/>
    <property type="project" value="TreeGrafter"/>
</dbReference>
<dbReference type="Gene3D" id="3.20.20.70">
    <property type="entry name" value="Aldolase class I"/>
    <property type="match status" value="1"/>
</dbReference>
<keyword evidence="3" id="KW-0963">Cytoplasm</keyword>
<comment type="subunit">
    <text evidence="3">Homodimer.</text>
</comment>
<name>A0A955ECU5_UNCKA</name>
<keyword evidence="2 3" id="KW-0413">Isomerase</keyword>
<dbReference type="SUPFAM" id="SSF51351">
    <property type="entry name" value="Triosephosphate isomerase (TIM)"/>
    <property type="match status" value="1"/>
</dbReference>
<keyword evidence="3" id="KW-0324">Glycolysis</keyword>
<dbReference type="CDD" id="cd00311">
    <property type="entry name" value="TIM"/>
    <property type="match status" value="1"/>
</dbReference>
<dbReference type="PANTHER" id="PTHR21139:SF42">
    <property type="entry name" value="TRIOSEPHOSPHATE ISOMERASE"/>
    <property type="match status" value="1"/>
</dbReference>
<organism evidence="4 5">
    <name type="scientific">candidate division WWE3 bacterium</name>
    <dbReference type="NCBI Taxonomy" id="2053526"/>
    <lineage>
        <taxon>Bacteria</taxon>
        <taxon>Katanobacteria</taxon>
    </lineage>
</organism>
<sequence>MNKLLVANWKQNMTLSGLRLWLTDFSTLLETKGYFKNVDILLAPSFPYFSEIVPITVANTNTYICAQNVSEFNGGSHTGDISATQLADYVKYCIVNHTETNTAPVSIKSRIENLVQAQITPIVCFVDAPSKIAAMPACLYAWEDPNNISSGGEFKHPDYSTVHEKIAEFSSMLECDILYGGSVNKSNATELANIPNVAGFLVGHASLDPEHFYALGSTLDS</sequence>
<evidence type="ECO:0000256" key="2">
    <source>
        <dbReference type="ARBA" id="ARBA00023235"/>
    </source>
</evidence>
<dbReference type="InterPro" id="IPR035990">
    <property type="entry name" value="TIM_sf"/>
</dbReference>
<dbReference type="GO" id="GO:0046166">
    <property type="term" value="P:glyceraldehyde-3-phosphate biosynthetic process"/>
    <property type="evidence" value="ECO:0007669"/>
    <property type="project" value="TreeGrafter"/>
</dbReference>
<dbReference type="GO" id="GO:0006094">
    <property type="term" value="P:gluconeogenesis"/>
    <property type="evidence" value="ECO:0007669"/>
    <property type="project" value="UniProtKB-KW"/>
</dbReference>
<dbReference type="EC" id="5.3.1.1" evidence="3"/>
<reference evidence="4" key="2">
    <citation type="journal article" date="2021" name="Microbiome">
        <title>Successional dynamics and alternative stable states in a saline activated sludge microbial community over 9 years.</title>
        <authorList>
            <person name="Wang Y."/>
            <person name="Ye J."/>
            <person name="Ju F."/>
            <person name="Liu L."/>
            <person name="Boyd J.A."/>
            <person name="Deng Y."/>
            <person name="Parks D.H."/>
            <person name="Jiang X."/>
            <person name="Yin X."/>
            <person name="Woodcroft B.J."/>
            <person name="Tyson G.W."/>
            <person name="Hugenholtz P."/>
            <person name="Polz M.F."/>
            <person name="Zhang T."/>
        </authorList>
    </citation>
    <scope>NUCLEOTIDE SEQUENCE</scope>
    <source>
        <strain evidence="4">HKST-UBA79</strain>
    </source>
</reference>
<protein>
    <recommendedName>
        <fullName evidence="3">Triosephosphate isomerase</fullName>
        <ecNumber evidence="3">5.3.1.1</ecNumber>
    </recommendedName>
</protein>
<reference evidence="4" key="1">
    <citation type="submission" date="2020-04" db="EMBL/GenBank/DDBJ databases">
        <authorList>
            <person name="Zhang T."/>
        </authorList>
    </citation>
    <scope>NUCLEOTIDE SEQUENCE</scope>
    <source>
        <strain evidence="4">HKST-UBA79</strain>
    </source>
</reference>
<dbReference type="GO" id="GO:0019563">
    <property type="term" value="P:glycerol catabolic process"/>
    <property type="evidence" value="ECO:0007669"/>
    <property type="project" value="TreeGrafter"/>
</dbReference>
<evidence type="ECO:0000313" key="4">
    <source>
        <dbReference type="EMBL" id="MCA9308370.1"/>
    </source>
</evidence>
<dbReference type="Pfam" id="PF00121">
    <property type="entry name" value="TIM"/>
    <property type="match status" value="2"/>
</dbReference>
<dbReference type="Proteomes" id="UP000740557">
    <property type="component" value="Unassembled WGS sequence"/>
</dbReference>